<dbReference type="Gene3D" id="3.90.20.20">
    <property type="match status" value="1"/>
</dbReference>
<evidence type="ECO:0000256" key="2">
    <source>
        <dbReference type="ARBA" id="ARBA00023186"/>
    </source>
</evidence>
<sequence length="175" mass="19889">MTKSKNSAVENNETKKTKGGEHKEVLLRLDNQLKRALADYHNLEKRIEEERKLLNAFSSAIVIEKFLPVLDNLENAQKHLNDQGLEMVIKQFRDILASEGVAEIQAEGQQFDPNLHEATSVEKGENDNLVVKVIRKGYKLNDKVIRPVQVIVSRNNIDQNAEEKTEKAEELGDFA</sequence>
<dbReference type="Gene3D" id="2.30.22.10">
    <property type="entry name" value="Head domain of nucleotide exchange factor GrpE"/>
    <property type="match status" value="1"/>
</dbReference>
<evidence type="ECO:0000256" key="1">
    <source>
        <dbReference type="ARBA" id="ARBA00009054"/>
    </source>
</evidence>
<dbReference type="InterPro" id="IPR009012">
    <property type="entry name" value="GrpE_head"/>
</dbReference>
<comment type="subcellular location">
    <subcellularLocation>
        <location evidence="3">Cytoplasm</location>
    </subcellularLocation>
</comment>
<dbReference type="HAMAP" id="MF_01151">
    <property type="entry name" value="GrpE"/>
    <property type="match status" value="1"/>
</dbReference>
<name>A0A1F5GZP1_9BACT</name>
<dbReference type="AlphaFoldDB" id="A0A1F5GZP1"/>
<evidence type="ECO:0000313" key="7">
    <source>
        <dbReference type="EMBL" id="OGD97333.1"/>
    </source>
</evidence>
<evidence type="ECO:0000256" key="6">
    <source>
        <dbReference type="SAM" id="MobiDB-lite"/>
    </source>
</evidence>
<comment type="function">
    <text evidence="3">Participates actively in the response to hyperosmotic and heat shock by preventing the aggregation of stress-denatured proteins, in association with DnaK and GrpE. It is the nucleotide exchange factor for DnaK and may function as a thermosensor. Unfolded proteins bind initially to DnaJ; upon interaction with the DnaJ-bound protein, DnaK hydrolyzes its bound ATP, resulting in the formation of a stable complex. GrpE releases ADP from DnaK; ATP binding to DnaK triggers the release of the substrate protein, thus completing the reaction cycle. Several rounds of ATP-dependent interactions between DnaJ, DnaK and GrpE are required for fully efficient folding.</text>
</comment>
<dbReference type="GO" id="GO:0005737">
    <property type="term" value="C:cytoplasm"/>
    <property type="evidence" value="ECO:0007669"/>
    <property type="project" value="UniProtKB-SubCell"/>
</dbReference>
<dbReference type="GO" id="GO:0051082">
    <property type="term" value="F:unfolded protein binding"/>
    <property type="evidence" value="ECO:0007669"/>
    <property type="project" value="TreeGrafter"/>
</dbReference>
<proteinExistence type="inferred from homology"/>
<dbReference type="GO" id="GO:0000774">
    <property type="term" value="F:adenyl-nucleotide exchange factor activity"/>
    <property type="evidence" value="ECO:0007669"/>
    <property type="project" value="InterPro"/>
</dbReference>
<dbReference type="SUPFAM" id="SSF51064">
    <property type="entry name" value="Head domain of nucleotide exchange factor GrpE"/>
    <property type="match status" value="1"/>
</dbReference>
<dbReference type="GO" id="GO:0042803">
    <property type="term" value="F:protein homodimerization activity"/>
    <property type="evidence" value="ECO:0007669"/>
    <property type="project" value="InterPro"/>
</dbReference>
<comment type="caution">
    <text evidence="7">The sequence shown here is derived from an EMBL/GenBank/DDBJ whole genome shotgun (WGS) entry which is preliminary data.</text>
</comment>
<accession>A0A1F5GZP1</accession>
<keyword evidence="5" id="KW-0175">Coiled coil</keyword>
<dbReference type="EMBL" id="MFBJ01000007">
    <property type="protein sequence ID" value="OGD97333.1"/>
    <property type="molecule type" value="Genomic_DNA"/>
</dbReference>
<gene>
    <name evidence="3" type="primary">grpE</name>
    <name evidence="7" type="ORF">A3F02_03420</name>
</gene>
<dbReference type="PANTHER" id="PTHR21237:SF23">
    <property type="entry name" value="GRPE PROTEIN HOMOLOG, MITOCHONDRIAL"/>
    <property type="match status" value="1"/>
</dbReference>
<dbReference type="Pfam" id="PF01025">
    <property type="entry name" value="GrpE"/>
    <property type="match status" value="1"/>
</dbReference>
<dbReference type="InterPro" id="IPR000740">
    <property type="entry name" value="GrpE"/>
</dbReference>
<keyword evidence="2 3" id="KW-0143">Chaperone</keyword>
<keyword evidence="3" id="KW-0346">Stress response</keyword>
<dbReference type="CDD" id="cd00446">
    <property type="entry name" value="GrpE"/>
    <property type="match status" value="1"/>
</dbReference>
<reference evidence="7 8" key="1">
    <citation type="journal article" date="2016" name="Nat. Commun.">
        <title>Thousands of microbial genomes shed light on interconnected biogeochemical processes in an aquifer system.</title>
        <authorList>
            <person name="Anantharaman K."/>
            <person name="Brown C.T."/>
            <person name="Hug L.A."/>
            <person name="Sharon I."/>
            <person name="Castelle C.J."/>
            <person name="Probst A.J."/>
            <person name="Thomas B.C."/>
            <person name="Singh A."/>
            <person name="Wilkins M.J."/>
            <person name="Karaoz U."/>
            <person name="Brodie E.L."/>
            <person name="Williams K.H."/>
            <person name="Hubbard S.S."/>
            <person name="Banfield J.F."/>
        </authorList>
    </citation>
    <scope>NUCLEOTIDE SEQUENCE [LARGE SCALE GENOMIC DNA]</scope>
</reference>
<dbReference type="InterPro" id="IPR013805">
    <property type="entry name" value="GrpE_CC"/>
</dbReference>
<comment type="subunit">
    <text evidence="3">Homodimer.</text>
</comment>
<evidence type="ECO:0000256" key="3">
    <source>
        <dbReference type="HAMAP-Rule" id="MF_01151"/>
    </source>
</evidence>
<feature type="compositionally biased region" description="Basic and acidic residues" evidence="6">
    <location>
        <begin position="12"/>
        <end position="23"/>
    </location>
</feature>
<dbReference type="SUPFAM" id="SSF58014">
    <property type="entry name" value="Coiled-coil domain of nucleotide exchange factor GrpE"/>
    <property type="match status" value="1"/>
</dbReference>
<organism evidence="7 8">
    <name type="scientific">Candidatus Curtissbacteria bacterium RIFCSPHIGHO2_12_FULL_38_9b</name>
    <dbReference type="NCBI Taxonomy" id="1797720"/>
    <lineage>
        <taxon>Bacteria</taxon>
        <taxon>Candidatus Curtissiibacteriota</taxon>
    </lineage>
</organism>
<dbReference type="GO" id="GO:0051087">
    <property type="term" value="F:protein-folding chaperone binding"/>
    <property type="evidence" value="ECO:0007669"/>
    <property type="project" value="InterPro"/>
</dbReference>
<comment type="similarity">
    <text evidence="1 3 4">Belongs to the GrpE family.</text>
</comment>
<evidence type="ECO:0000256" key="4">
    <source>
        <dbReference type="RuleBase" id="RU004478"/>
    </source>
</evidence>
<feature type="coiled-coil region" evidence="5">
    <location>
        <begin position="26"/>
        <end position="60"/>
    </location>
</feature>
<dbReference type="PRINTS" id="PR00773">
    <property type="entry name" value="GRPEPROTEIN"/>
</dbReference>
<dbReference type="PANTHER" id="PTHR21237">
    <property type="entry name" value="GRPE PROTEIN"/>
    <property type="match status" value="1"/>
</dbReference>
<feature type="region of interest" description="Disordered" evidence="6">
    <location>
        <begin position="1"/>
        <end position="23"/>
    </location>
</feature>
<feature type="compositionally biased region" description="Polar residues" evidence="6">
    <location>
        <begin position="1"/>
        <end position="11"/>
    </location>
</feature>
<dbReference type="Proteomes" id="UP000176666">
    <property type="component" value="Unassembled WGS sequence"/>
</dbReference>
<evidence type="ECO:0000313" key="8">
    <source>
        <dbReference type="Proteomes" id="UP000176666"/>
    </source>
</evidence>
<protein>
    <recommendedName>
        <fullName evidence="3">Protein GrpE</fullName>
    </recommendedName>
    <alternativeName>
        <fullName evidence="3">HSP-70 cofactor</fullName>
    </alternativeName>
</protein>
<evidence type="ECO:0000256" key="5">
    <source>
        <dbReference type="SAM" id="Coils"/>
    </source>
</evidence>
<dbReference type="GO" id="GO:0006457">
    <property type="term" value="P:protein folding"/>
    <property type="evidence" value="ECO:0007669"/>
    <property type="project" value="InterPro"/>
</dbReference>
<keyword evidence="3" id="KW-0963">Cytoplasm</keyword>